<dbReference type="SUPFAM" id="SSF53448">
    <property type="entry name" value="Nucleotide-diphospho-sugar transferases"/>
    <property type="match status" value="2"/>
</dbReference>
<dbReference type="KEGG" id="sbd:ATN00_19440"/>
<organism evidence="4 5">
    <name type="scientific">Sphingobium baderi</name>
    <dbReference type="NCBI Taxonomy" id="1332080"/>
    <lineage>
        <taxon>Bacteria</taxon>
        <taxon>Pseudomonadati</taxon>
        <taxon>Pseudomonadota</taxon>
        <taxon>Alphaproteobacteria</taxon>
        <taxon>Sphingomonadales</taxon>
        <taxon>Sphingomonadaceae</taxon>
        <taxon>Sphingobium</taxon>
    </lineage>
</organism>
<dbReference type="AlphaFoldDB" id="A0A0S3F345"/>
<proteinExistence type="predicted"/>
<evidence type="ECO:0000313" key="4">
    <source>
        <dbReference type="EMBL" id="ALR22161.1"/>
    </source>
</evidence>
<dbReference type="PANTHER" id="PTHR22572">
    <property type="entry name" value="SUGAR-1-PHOSPHATE GUANYL TRANSFERASE"/>
    <property type="match status" value="1"/>
</dbReference>
<dbReference type="Pfam" id="PF12804">
    <property type="entry name" value="NTP_transf_3"/>
    <property type="match status" value="1"/>
</dbReference>
<dbReference type="EMBL" id="CP013264">
    <property type="protein sequence ID" value="ALR22161.1"/>
    <property type="molecule type" value="Genomic_DNA"/>
</dbReference>
<dbReference type="InterPro" id="IPR005835">
    <property type="entry name" value="NTP_transferase_dom"/>
</dbReference>
<evidence type="ECO:0000313" key="5">
    <source>
        <dbReference type="Proteomes" id="UP000056968"/>
    </source>
</evidence>
<accession>A0A0S3F345</accession>
<dbReference type="Pfam" id="PF00483">
    <property type="entry name" value="NTP_transferase"/>
    <property type="match status" value="1"/>
</dbReference>
<keyword evidence="4" id="KW-0808">Transferase</keyword>
<feature type="domain" description="MobA-like NTP transferase" evidence="3">
    <location>
        <begin position="22"/>
        <end position="160"/>
    </location>
</feature>
<evidence type="ECO:0000259" key="2">
    <source>
        <dbReference type="Pfam" id="PF00483"/>
    </source>
</evidence>
<gene>
    <name evidence="4" type="ORF">ATN00_19440</name>
</gene>
<dbReference type="GO" id="GO:0016779">
    <property type="term" value="F:nucleotidyltransferase activity"/>
    <property type="evidence" value="ECO:0007669"/>
    <property type="project" value="UniProtKB-ARBA"/>
</dbReference>
<keyword evidence="1" id="KW-0460">Magnesium</keyword>
<dbReference type="InterPro" id="IPR025877">
    <property type="entry name" value="MobA-like_NTP_Trfase"/>
</dbReference>
<keyword evidence="5" id="KW-1185">Reference proteome</keyword>
<dbReference type="OrthoDB" id="9814110at2"/>
<dbReference type="InterPro" id="IPR029044">
    <property type="entry name" value="Nucleotide-diphossugar_trans"/>
</dbReference>
<dbReference type="CDD" id="cd04183">
    <property type="entry name" value="GT2_BcE_like"/>
    <property type="match status" value="2"/>
</dbReference>
<dbReference type="STRING" id="1332080.ATN00_19440"/>
<evidence type="ECO:0000259" key="3">
    <source>
        <dbReference type="Pfam" id="PF12804"/>
    </source>
</evidence>
<dbReference type="Gene3D" id="3.90.550.10">
    <property type="entry name" value="Spore Coat Polysaccharide Biosynthesis Protein SpsA, Chain A"/>
    <property type="match status" value="2"/>
</dbReference>
<reference evidence="4 5" key="1">
    <citation type="submission" date="2015-11" db="EMBL/GenBank/DDBJ databases">
        <title>A Two-component Flavoprotein Monooxygenase System MeaXY Responsible for para-Hydroxylation of 2-Methyl-6-ethylaniline and 2,6-Diethylaniline in Sphingobium baderi DE-13.</title>
        <authorList>
            <person name="Cheng M."/>
            <person name="Meng Q."/>
            <person name="Yang Y."/>
            <person name="Chu C."/>
            <person name="Yan X."/>
            <person name="He J."/>
            <person name="Li S."/>
        </authorList>
    </citation>
    <scope>NUCLEOTIDE SEQUENCE [LARGE SCALE GENOMIC DNA]</scope>
    <source>
        <strain evidence="4 5">DE-13</strain>
    </source>
</reference>
<evidence type="ECO:0000256" key="1">
    <source>
        <dbReference type="ARBA" id="ARBA00022842"/>
    </source>
</evidence>
<dbReference type="InterPro" id="IPR050486">
    <property type="entry name" value="Mannose-1P_guanyltransferase"/>
</dbReference>
<name>A0A0S3F345_9SPHN</name>
<sequence length="509" mass="55772">MNILVPVAGATPYFSSEEFPFPKPLIEIANRPMIAWAVENLQALEGENKFIFVTMQDEAVKYSYEHVLRLLAGDNVEVVKLSARTAGALCSCLMAIEHISPDEPLVIANYDQVIDGEFHDLISRFKELGADAGVLTFDATHPRWSYVKTSGAEVVEAAEKRVISRQAIAGMYWFARGADFIAAALETIRVNDSVDEQFFVAPVLNQLVLAGKRVAAIPMRDNSKMHSFFLPARIQVFEQELQVEGVAAKARDEGGLNLVNVVIPAAGEGSRFAKAGYTAPKPFIDVVGKPMLAHVIENVAVRNAKFTLLLREDHLAQYAGTISGGRDVDLTIMPVAQLTEGTACTLLLARKHFDTAAPLLVANSDQLVEFDCQDFVDDARKRGLDGSILVFRDIERNPKWSFAALDENGHVTEVAEKKAISDLATVGIYLFMNGTEFVRAAVDMIAHNDRVNNEFYTCPVYNYLIKNGAKIGVYEVPSAAMSGLGTPEDLDSYLMRTVGDNARSLHAPA</sequence>
<dbReference type="RefSeq" id="WP_062067995.1">
    <property type="nucleotide sequence ID" value="NZ_CP013264.1"/>
</dbReference>
<protein>
    <submittedName>
        <fullName evidence="4">Nucleotidyl transferase</fullName>
    </submittedName>
</protein>
<feature type="domain" description="Nucleotidyl transferase" evidence="2">
    <location>
        <begin position="262"/>
        <end position="435"/>
    </location>
</feature>
<dbReference type="Proteomes" id="UP000056968">
    <property type="component" value="Chromosome"/>
</dbReference>